<sequence>MTQNQMAVLHVNGRAGKGLENTVSVRDLPAFSVDEPERLGGTNTGPNPLEYFLGALSACTSIMTSYVAKEQNFNYEGLEYDASGTLDPRGFRGVEDVQTYFQSVELNIVVETGEDEEALERLKEAVEKRCPLYNLLKDAGVEVNSNWSIAAPTVRKEKLQGEALWNRLITEIPSTGTELQTSTGLWFTVSTNNGYLYVDKATNNQPSSKLSMQRPISKSDFIFVNSYYDRWKNKEAGIRHEVSSKSQNTAYIFALIEKYM</sequence>
<dbReference type="GO" id="GO:0004601">
    <property type="term" value="F:peroxidase activity"/>
    <property type="evidence" value="ECO:0007669"/>
    <property type="project" value="UniProtKB-KW"/>
</dbReference>
<dbReference type="EC" id="1.11.1.-" evidence="1"/>
<dbReference type="Pfam" id="PF02566">
    <property type="entry name" value="OsmC"/>
    <property type="match status" value="1"/>
</dbReference>
<proteinExistence type="predicted"/>
<keyword evidence="1" id="KW-0560">Oxidoreductase</keyword>
<dbReference type="EMBL" id="JBHTCT010000038">
    <property type="protein sequence ID" value="MFC7366630.1"/>
    <property type="molecule type" value="Genomic_DNA"/>
</dbReference>
<evidence type="ECO:0000313" key="1">
    <source>
        <dbReference type="EMBL" id="MFC7366630.1"/>
    </source>
</evidence>
<dbReference type="Proteomes" id="UP001596483">
    <property type="component" value="Unassembled WGS sequence"/>
</dbReference>
<dbReference type="SUPFAM" id="SSF82784">
    <property type="entry name" value="OsmC-like"/>
    <property type="match status" value="1"/>
</dbReference>
<accession>A0ABW2NLE2</accession>
<gene>
    <name evidence="1" type="ORF">ACFQQH_15980</name>
</gene>
<dbReference type="RefSeq" id="WP_157293466.1">
    <property type="nucleotide sequence ID" value="NZ_JBHTCT010000038.1"/>
</dbReference>
<keyword evidence="1" id="KW-0575">Peroxidase</keyword>
<dbReference type="InterPro" id="IPR036102">
    <property type="entry name" value="OsmC/Ohrsf"/>
</dbReference>
<protein>
    <submittedName>
        <fullName evidence="1">OsmC family protein</fullName>
        <ecNumber evidence="1">1.11.1.-</ecNumber>
    </submittedName>
</protein>
<dbReference type="InterPro" id="IPR052924">
    <property type="entry name" value="OsmC/Ohr_hydroprdx_reductase"/>
</dbReference>
<comment type="caution">
    <text evidence="1">The sequence shown here is derived from an EMBL/GenBank/DDBJ whole genome shotgun (WGS) entry which is preliminary data.</text>
</comment>
<name>A0ABW2NLE2_9BACL</name>
<reference evidence="2" key="1">
    <citation type="journal article" date="2019" name="Int. J. Syst. Evol. Microbiol.">
        <title>The Global Catalogue of Microorganisms (GCM) 10K type strain sequencing project: providing services to taxonomists for standard genome sequencing and annotation.</title>
        <authorList>
            <consortium name="The Broad Institute Genomics Platform"/>
            <consortium name="The Broad Institute Genome Sequencing Center for Infectious Disease"/>
            <person name="Wu L."/>
            <person name="Ma J."/>
        </authorList>
    </citation>
    <scope>NUCLEOTIDE SEQUENCE [LARGE SCALE GENOMIC DNA]</scope>
    <source>
        <strain evidence="2">JCM 4738</strain>
    </source>
</reference>
<keyword evidence="2" id="KW-1185">Reference proteome</keyword>
<dbReference type="InterPro" id="IPR015946">
    <property type="entry name" value="KH_dom-like_a/b"/>
</dbReference>
<dbReference type="Gene3D" id="3.30.300.20">
    <property type="match status" value="1"/>
</dbReference>
<dbReference type="PANTHER" id="PTHR35368:SF1">
    <property type="entry name" value="HYDROPEROXIDE REDUCTASE"/>
    <property type="match status" value="1"/>
</dbReference>
<dbReference type="PANTHER" id="PTHR35368">
    <property type="entry name" value="HYDROPEROXIDE REDUCTASE"/>
    <property type="match status" value="1"/>
</dbReference>
<dbReference type="InterPro" id="IPR003718">
    <property type="entry name" value="OsmC/Ohr_fam"/>
</dbReference>
<evidence type="ECO:0000313" key="2">
    <source>
        <dbReference type="Proteomes" id="UP001596483"/>
    </source>
</evidence>
<organism evidence="1 2">
    <name type="scientific">Bhargavaea changchunensis</name>
    <dbReference type="NCBI Taxonomy" id="2134037"/>
    <lineage>
        <taxon>Bacteria</taxon>
        <taxon>Bacillati</taxon>
        <taxon>Bacillota</taxon>
        <taxon>Bacilli</taxon>
        <taxon>Bacillales</taxon>
        <taxon>Caryophanaceae</taxon>
        <taxon>Bhargavaea</taxon>
    </lineage>
</organism>